<feature type="region of interest" description="Disordered" evidence="1">
    <location>
        <begin position="74"/>
        <end position="100"/>
    </location>
</feature>
<organism evidence="2 4">
    <name type="scientific">Cucumis melo var. makuwa</name>
    <name type="common">Oriental melon</name>
    <dbReference type="NCBI Taxonomy" id="1194695"/>
    <lineage>
        <taxon>Eukaryota</taxon>
        <taxon>Viridiplantae</taxon>
        <taxon>Streptophyta</taxon>
        <taxon>Embryophyta</taxon>
        <taxon>Tracheophyta</taxon>
        <taxon>Spermatophyta</taxon>
        <taxon>Magnoliopsida</taxon>
        <taxon>eudicotyledons</taxon>
        <taxon>Gunneridae</taxon>
        <taxon>Pentapetalae</taxon>
        <taxon>rosids</taxon>
        <taxon>fabids</taxon>
        <taxon>Cucurbitales</taxon>
        <taxon>Cucurbitaceae</taxon>
        <taxon>Benincaseae</taxon>
        <taxon>Cucumis</taxon>
    </lineage>
</organism>
<evidence type="ECO:0000313" key="4">
    <source>
        <dbReference type="Proteomes" id="UP000321393"/>
    </source>
</evidence>
<evidence type="ECO:0000256" key="1">
    <source>
        <dbReference type="SAM" id="MobiDB-lite"/>
    </source>
</evidence>
<proteinExistence type="predicted"/>
<evidence type="ECO:0000313" key="2">
    <source>
        <dbReference type="EMBL" id="KAA0053483.1"/>
    </source>
</evidence>
<protein>
    <recommendedName>
        <fullName evidence="6">Retrotransposon gag protein</fullName>
    </recommendedName>
</protein>
<dbReference type="Proteomes" id="UP000321393">
    <property type="component" value="Unassembled WGS sequence"/>
</dbReference>
<feature type="region of interest" description="Disordered" evidence="1">
    <location>
        <begin position="1"/>
        <end position="21"/>
    </location>
</feature>
<dbReference type="Proteomes" id="UP000321947">
    <property type="component" value="Unassembled WGS sequence"/>
</dbReference>
<sequence>MQKEASLIKNGKGNMKMWIPKPMQEEDDDLLRPRRLITLTEFLPRNFLDGHPEEVLEVNVCHVVSIKEVGNNYASSKEVDNPNETKQRTFIFDRIKPSTT</sequence>
<reference evidence="4 5" key="1">
    <citation type="submission" date="2019-08" db="EMBL/GenBank/DDBJ databases">
        <title>Draft genome sequences of two oriental melons (Cucumis melo L. var makuwa).</title>
        <authorList>
            <person name="Kwon S.-Y."/>
        </authorList>
    </citation>
    <scope>NUCLEOTIDE SEQUENCE [LARGE SCALE GENOMIC DNA]</scope>
    <source>
        <strain evidence="5">cv. Chang Bougi</strain>
        <strain evidence="4">cv. SW 3</strain>
        <tissue evidence="2">Leaf</tissue>
    </source>
</reference>
<evidence type="ECO:0000313" key="5">
    <source>
        <dbReference type="Proteomes" id="UP000321947"/>
    </source>
</evidence>
<dbReference type="EMBL" id="SSTD01015888">
    <property type="protein sequence ID" value="TYK02122.1"/>
    <property type="molecule type" value="Genomic_DNA"/>
</dbReference>
<evidence type="ECO:0008006" key="6">
    <source>
        <dbReference type="Google" id="ProtNLM"/>
    </source>
</evidence>
<feature type="compositionally biased region" description="Basic and acidic residues" evidence="1">
    <location>
        <begin position="77"/>
        <end position="100"/>
    </location>
</feature>
<comment type="caution">
    <text evidence="2">The sequence shown here is derived from an EMBL/GenBank/DDBJ whole genome shotgun (WGS) entry which is preliminary data.</text>
</comment>
<dbReference type="EMBL" id="SSTE01009356">
    <property type="protein sequence ID" value="KAA0053483.1"/>
    <property type="molecule type" value="Genomic_DNA"/>
</dbReference>
<name>A0A5A7UC87_CUCMM</name>
<gene>
    <name evidence="3" type="ORF">E5676_scaffold16540G00020</name>
    <name evidence="2" type="ORF">E6C27_scaffold190G00320</name>
</gene>
<dbReference type="AlphaFoldDB" id="A0A5A7UC87"/>
<evidence type="ECO:0000313" key="3">
    <source>
        <dbReference type="EMBL" id="TYK02122.1"/>
    </source>
</evidence>
<accession>A0A5A7UC87</accession>